<evidence type="ECO:0000256" key="5">
    <source>
        <dbReference type="ARBA" id="ARBA00022801"/>
    </source>
</evidence>
<keyword evidence="4 8" id="KW-0732">Signal</keyword>
<evidence type="ECO:0000313" key="9">
    <source>
        <dbReference type="EMBL" id="WFL76316.1"/>
    </source>
</evidence>
<dbReference type="InterPro" id="IPR011118">
    <property type="entry name" value="Tannase/feruloyl_esterase"/>
</dbReference>
<dbReference type="EMBL" id="CP121106">
    <property type="protein sequence ID" value="WFL76316.1"/>
    <property type="molecule type" value="Genomic_DNA"/>
</dbReference>
<organism evidence="9 10">
    <name type="scientific">Altererythrobacter arenosus</name>
    <dbReference type="NCBI Taxonomy" id="3032592"/>
    <lineage>
        <taxon>Bacteria</taxon>
        <taxon>Pseudomonadati</taxon>
        <taxon>Pseudomonadota</taxon>
        <taxon>Alphaproteobacteria</taxon>
        <taxon>Sphingomonadales</taxon>
        <taxon>Erythrobacteraceae</taxon>
        <taxon>Altererythrobacter</taxon>
    </lineage>
</organism>
<keyword evidence="5 9" id="KW-0378">Hydrolase</keyword>
<evidence type="ECO:0000256" key="1">
    <source>
        <dbReference type="ARBA" id="ARBA00006249"/>
    </source>
</evidence>
<dbReference type="PANTHER" id="PTHR33938:SF15">
    <property type="entry name" value="FERULOYL ESTERASE B-RELATED"/>
    <property type="match status" value="1"/>
</dbReference>
<dbReference type="Pfam" id="PF07519">
    <property type="entry name" value="Tannase"/>
    <property type="match status" value="1"/>
</dbReference>
<keyword evidence="6" id="KW-0106">Calcium</keyword>
<evidence type="ECO:0000256" key="2">
    <source>
        <dbReference type="ARBA" id="ARBA00022487"/>
    </source>
</evidence>
<keyword evidence="3" id="KW-0479">Metal-binding</keyword>
<dbReference type="RefSeq" id="WP_278015082.1">
    <property type="nucleotide sequence ID" value="NZ_CP121106.1"/>
</dbReference>
<protein>
    <submittedName>
        <fullName evidence="9">Tannase/feruloyl esterase family alpha/beta hydrolase</fullName>
    </submittedName>
</protein>
<dbReference type="Proteomes" id="UP001215827">
    <property type="component" value="Chromosome"/>
</dbReference>
<dbReference type="Gene3D" id="3.40.50.1820">
    <property type="entry name" value="alpha/beta hydrolase"/>
    <property type="match status" value="2"/>
</dbReference>
<feature type="signal peptide" evidence="8">
    <location>
        <begin position="1"/>
        <end position="22"/>
    </location>
</feature>
<keyword evidence="2" id="KW-0719">Serine esterase</keyword>
<dbReference type="SUPFAM" id="SSF53474">
    <property type="entry name" value="alpha/beta-Hydrolases"/>
    <property type="match status" value="1"/>
</dbReference>
<sequence length="523" mass="55928">MRATLSSLFVGTLLLVCSPSRAQAEQRSDSPVMQAELPEGDCQSLPSRLGAGYVEKIEASTVEAGEGSPAYCRVTGVVLPSIGFEMRLPIRGWNGKFYQAGCGGFCGQVLPDANGYSNGIGVAVRRGYAAIVTDSGHTGSSPGDATWAVDQEAVELFAHRWVPLAYSAGHTIAKKFYGDAPRLSYFSGCSNGGRVALIAAQRYPRLFNGIISGCPVLDLTGSGGIFGAWKLQTNRDSTAPVLGSAFNRKLSFLAEQVRMQCDARDGRSDGLISQLGCPVDVAAIPGCASAADGDTSSQCLTAEEKRVVAQWFGGPADSSGRQLFGGMPPGSEFYWTIWYLQDPSQAIGTQLAEGFTRYLAFSEKDPSYSAASFDFDADPARMTASASLLNATDPDISEFRDNGGKLLLWHGMADALVVPSQSVDYYQWVLERMGGPQQVQSFFRLFLAPGLGHCWEAPSPTAPEDFDPLTAIEEWVEQGQAPDVLVARSSARQGDLAVSEIHYRPYRAGPNVLDGAQFDGPDQ</sequence>
<keyword evidence="10" id="KW-1185">Reference proteome</keyword>
<evidence type="ECO:0000256" key="6">
    <source>
        <dbReference type="ARBA" id="ARBA00022837"/>
    </source>
</evidence>
<evidence type="ECO:0000256" key="3">
    <source>
        <dbReference type="ARBA" id="ARBA00022723"/>
    </source>
</evidence>
<comment type="similarity">
    <text evidence="1">Belongs to the tannase family.</text>
</comment>
<evidence type="ECO:0000256" key="4">
    <source>
        <dbReference type="ARBA" id="ARBA00022729"/>
    </source>
</evidence>
<evidence type="ECO:0000256" key="7">
    <source>
        <dbReference type="ARBA" id="ARBA00023157"/>
    </source>
</evidence>
<proteinExistence type="inferred from homology"/>
<dbReference type="InterPro" id="IPR029058">
    <property type="entry name" value="AB_hydrolase_fold"/>
</dbReference>
<keyword evidence="7" id="KW-1015">Disulfide bond</keyword>
<evidence type="ECO:0000256" key="8">
    <source>
        <dbReference type="SAM" id="SignalP"/>
    </source>
</evidence>
<gene>
    <name evidence="9" type="ORF">P7228_09930</name>
</gene>
<dbReference type="GO" id="GO:0016787">
    <property type="term" value="F:hydrolase activity"/>
    <property type="evidence" value="ECO:0007669"/>
    <property type="project" value="UniProtKB-KW"/>
</dbReference>
<name>A0ABY8FMR7_9SPHN</name>
<reference evidence="9 10" key="1">
    <citation type="submission" date="2023-03" db="EMBL/GenBank/DDBJ databases">
        <title>Altererythrobacter sp. CAU 1644 isolated from sand.</title>
        <authorList>
            <person name="Kim W."/>
        </authorList>
    </citation>
    <scope>NUCLEOTIDE SEQUENCE [LARGE SCALE GENOMIC DNA]</scope>
    <source>
        <strain evidence="9 10">CAU 1644</strain>
    </source>
</reference>
<feature type="chain" id="PRO_5047509821" evidence="8">
    <location>
        <begin position="23"/>
        <end position="523"/>
    </location>
</feature>
<dbReference type="PANTHER" id="PTHR33938">
    <property type="entry name" value="FERULOYL ESTERASE B-RELATED"/>
    <property type="match status" value="1"/>
</dbReference>
<accession>A0ABY8FMR7</accession>
<evidence type="ECO:0000313" key="10">
    <source>
        <dbReference type="Proteomes" id="UP001215827"/>
    </source>
</evidence>